<feature type="domain" description="CdiI immunity protein" evidence="1">
    <location>
        <begin position="9"/>
        <end position="96"/>
    </location>
</feature>
<evidence type="ECO:0000313" key="3">
    <source>
        <dbReference type="Proteomes" id="UP000505325"/>
    </source>
</evidence>
<accession>A0A6M8UMB4</accession>
<dbReference type="Proteomes" id="UP000505325">
    <property type="component" value="Chromosome"/>
</dbReference>
<dbReference type="InterPro" id="IPR041129">
    <property type="entry name" value="CdiI_2"/>
</dbReference>
<dbReference type="EMBL" id="CP054212">
    <property type="protein sequence ID" value="QKJ86473.1"/>
    <property type="molecule type" value="Genomic_DNA"/>
</dbReference>
<protein>
    <recommendedName>
        <fullName evidence="1">CdiI immunity protein domain-containing protein</fullName>
    </recommendedName>
</protein>
<organism evidence="2 3">
    <name type="scientific">Paramixta manurensis</name>
    <dbReference type="NCBI Taxonomy" id="2740817"/>
    <lineage>
        <taxon>Bacteria</taxon>
        <taxon>Pseudomonadati</taxon>
        <taxon>Pseudomonadota</taxon>
        <taxon>Gammaproteobacteria</taxon>
        <taxon>Enterobacterales</taxon>
        <taxon>Erwiniaceae</taxon>
        <taxon>Paramixta</taxon>
    </lineage>
</organism>
<dbReference type="Pfam" id="PF18593">
    <property type="entry name" value="CdiI_2"/>
    <property type="match status" value="1"/>
</dbReference>
<name>A0A6M8UMB4_9GAMM</name>
<reference evidence="2 3" key="1">
    <citation type="submission" date="2020-06" db="EMBL/GenBank/DDBJ databases">
        <title>Genome sequence of Paramixta manurensis strain PD-1.</title>
        <authorList>
            <person name="Lee C.W."/>
            <person name="Kim J."/>
        </authorList>
    </citation>
    <scope>NUCLEOTIDE SEQUENCE [LARGE SCALE GENOMIC DNA]</scope>
    <source>
        <strain evidence="2 3">PD-1</strain>
    </source>
</reference>
<keyword evidence="3" id="KW-1185">Reference proteome</keyword>
<dbReference type="RefSeq" id="WP_173633493.1">
    <property type="nucleotide sequence ID" value="NZ_CP054212.1"/>
</dbReference>
<sequence>MDTDSTKPCELDTVVIVYFGQDADLIDENCDFDNLLNDYFSTATEFNLRMLLANLTEIENQEDGYKVIIDRYRGDFLPDRWDMTPDAWVSNVKSRLVDYMNKKGYSTKLSHF</sequence>
<dbReference type="AlphaFoldDB" id="A0A6M8UMB4"/>
<evidence type="ECO:0000313" key="2">
    <source>
        <dbReference type="EMBL" id="QKJ86473.1"/>
    </source>
</evidence>
<dbReference type="KEGG" id="pmak:PMPD1_1517"/>
<gene>
    <name evidence="2" type="ORF">PMPD1_1517</name>
</gene>
<proteinExistence type="predicted"/>
<evidence type="ECO:0000259" key="1">
    <source>
        <dbReference type="Pfam" id="PF18593"/>
    </source>
</evidence>